<dbReference type="Pfam" id="PF00432">
    <property type="entry name" value="Prenyltrans"/>
    <property type="match status" value="2"/>
</dbReference>
<dbReference type="PANTHER" id="PTHR43540">
    <property type="entry name" value="PEROXYUREIDOACRYLATE/UREIDOACRYLATE AMIDOHYDROLASE-RELATED"/>
    <property type="match status" value="1"/>
</dbReference>
<proteinExistence type="inferred from homology"/>
<dbReference type="AlphaFoldDB" id="A0A8S2AMH5"/>
<sequence>MASSSTRKYETRKRDPNPKTTALLVIDMQNHFSSMAKPILNNVLTTIDICRRASIPIFFTRHNHKSPTDHGMLGEWCNGDLIFDGTTDSEIIPEIHRQVTAPDEMVEKSTYSAFNNTRLQEKLNKIGVKEVIVIGVMTNLCCETTAREAFIKGFRVFFSTDATATVNEELHEATLMNLAYGFAYLVDCDSLRRSLLNEEDYSSPVQSFLRPPPSANFEKDRHLMYLEMMYELLPYHYQSQEINRLTITHFIISGLHFLGAIDRVDKDVVAKCVLSFQALPSNRENSMVSLVQGVLIFPLMRIGFMPIHIGDILVKLTFCVESYDGGFGLISGSESHGCFSAYYGSEAEGFGLINDSSSLALYFLDKFLVAMVPGDAFGDDSCIRISYATSLDVLQAAVEKIRKALEPLRATVSV</sequence>
<dbReference type="GO" id="GO:0016787">
    <property type="term" value="F:hydrolase activity"/>
    <property type="evidence" value="ECO:0007669"/>
    <property type="project" value="UniProtKB-KW"/>
</dbReference>
<dbReference type="Proteomes" id="UP000682877">
    <property type="component" value="Chromosome 6"/>
</dbReference>
<dbReference type="CDD" id="cd00431">
    <property type="entry name" value="cysteine_hydrolases"/>
    <property type="match status" value="1"/>
</dbReference>
<feature type="domain" description="Prenyltransferase alpha-alpha toroid" evidence="4">
    <location>
        <begin position="217"/>
        <end position="278"/>
    </location>
</feature>
<dbReference type="InterPro" id="IPR050272">
    <property type="entry name" value="Isochorismatase-like_hydrls"/>
</dbReference>
<evidence type="ECO:0000259" key="4">
    <source>
        <dbReference type="Pfam" id="PF00432"/>
    </source>
</evidence>
<dbReference type="SUPFAM" id="SSF48239">
    <property type="entry name" value="Terpenoid cyclases/Protein prenyltransferases"/>
    <property type="match status" value="1"/>
</dbReference>
<dbReference type="Gene3D" id="3.40.50.850">
    <property type="entry name" value="Isochorismatase-like"/>
    <property type="match status" value="1"/>
</dbReference>
<comment type="similarity">
    <text evidence="1">Belongs to the isochorismatase family.</text>
</comment>
<organism evidence="6 7">
    <name type="scientific">Arabidopsis arenosa</name>
    <name type="common">Sand rock-cress</name>
    <name type="synonym">Cardaminopsis arenosa</name>
    <dbReference type="NCBI Taxonomy" id="38785"/>
    <lineage>
        <taxon>Eukaryota</taxon>
        <taxon>Viridiplantae</taxon>
        <taxon>Streptophyta</taxon>
        <taxon>Embryophyta</taxon>
        <taxon>Tracheophyta</taxon>
        <taxon>Spermatophyta</taxon>
        <taxon>Magnoliopsida</taxon>
        <taxon>eudicotyledons</taxon>
        <taxon>Gunneridae</taxon>
        <taxon>Pentapetalae</taxon>
        <taxon>rosids</taxon>
        <taxon>malvids</taxon>
        <taxon>Brassicales</taxon>
        <taxon>Brassicaceae</taxon>
        <taxon>Camelineae</taxon>
        <taxon>Arabidopsis</taxon>
    </lineage>
</organism>
<evidence type="ECO:0000259" key="5">
    <source>
        <dbReference type="Pfam" id="PF00857"/>
    </source>
</evidence>
<keyword evidence="3" id="KW-0378">Hydrolase</keyword>
<gene>
    <name evidence="6" type="ORF">AARE701A_LOCUS15926</name>
</gene>
<dbReference type="InterPro" id="IPR036380">
    <property type="entry name" value="Isochorismatase-like_sf"/>
</dbReference>
<protein>
    <recommendedName>
        <fullName evidence="8">Isochorismatase-like domain-containing protein</fullName>
    </recommendedName>
</protein>
<name>A0A8S2AMH5_ARAAE</name>
<dbReference type="InterPro" id="IPR015424">
    <property type="entry name" value="PyrdxlP-dep_Trfase"/>
</dbReference>
<dbReference type="InterPro" id="IPR000868">
    <property type="entry name" value="Isochorismatase-like_dom"/>
</dbReference>
<keyword evidence="2" id="KW-0677">Repeat</keyword>
<evidence type="ECO:0000256" key="3">
    <source>
        <dbReference type="ARBA" id="ARBA00022801"/>
    </source>
</evidence>
<dbReference type="Gene3D" id="3.90.1150.10">
    <property type="entry name" value="Aspartate Aminotransferase, domain 1"/>
    <property type="match status" value="1"/>
</dbReference>
<feature type="domain" description="Isochorismatase-like" evidence="5">
    <location>
        <begin position="21"/>
        <end position="187"/>
    </location>
</feature>
<dbReference type="EMBL" id="LR999456">
    <property type="protein sequence ID" value="CAE6116262.1"/>
    <property type="molecule type" value="Genomic_DNA"/>
</dbReference>
<dbReference type="InterPro" id="IPR001330">
    <property type="entry name" value="Prenyltrans"/>
</dbReference>
<keyword evidence="7" id="KW-1185">Reference proteome</keyword>
<dbReference type="Pfam" id="PF00857">
    <property type="entry name" value="Isochorismatase"/>
    <property type="match status" value="1"/>
</dbReference>
<evidence type="ECO:0000256" key="1">
    <source>
        <dbReference type="ARBA" id="ARBA00006336"/>
    </source>
</evidence>
<evidence type="ECO:0000313" key="7">
    <source>
        <dbReference type="Proteomes" id="UP000682877"/>
    </source>
</evidence>
<dbReference type="SUPFAM" id="SSF53383">
    <property type="entry name" value="PLP-dependent transferases"/>
    <property type="match status" value="1"/>
</dbReference>
<evidence type="ECO:0000256" key="2">
    <source>
        <dbReference type="ARBA" id="ARBA00022737"/>
    </source>
</evidence>
<dbReference type="InterPro" id="IPR015422">
    <property type="entry name" value="PyrdxlP-dep_Trfase_small"/>
</dbReference>
<dbReference type="SUPFAM" id="SSF52499">
    <property type="entry name" value="Isochorismatase-like hydrolases"/>
    <property type="match status" value="1"/>
</dbReference>
<dbReference type="InterPro" id="IPR008930">
    <property type="entry name" value="Terpenoid_cyclase/PrenylTrfase"/>
</dbReference>
<dbReference type="PANTHER" id="PTHR43540:SF6">
    <property type="entry name" value="ISOCHORISMATASE-LIKE DOMAIN-CONTAINING PROTEIN"/>
    <property type="match status" value="1"/>
</dbReference>
<feature type="domain" description="Prenyltransferase alpha-alpha toroid" evidence="4">
    <location>
        <begin position="321"/>
        <end position="338"/>
    </location>
</feature>
<dbReference type="Gene3D" id="1.50.10.20">
    <property type="match status" value="1"/>
</dbReference>
<evidence type="ECO:0000313" key="6">
    <source>
        <dbReference type="EMBL" id="CAE6116262.1"/>
    </source>
</evidence>
<accession>A0A8S2AMH5</accession>
<evidence type="ECO:0008006" key="8">
    <source>
        <dbReference type="Google" id="ProtNLM"/>
    </source>
</evidence>
<reference evidence="6" key="1">
    <citation type="submission" date="2021-01" db="EMBL/GenBank/DDBJ databases">
        <authorList>
            <person name="Bezrukov I."/>
        </authorList>
    </citation>
    <scope>NUCLEOTIDE SEQUENCE</scope>
</reference>